<keyword evidence="3" id="KW-1185">Reference proteome</keyword>
<evidence type="ECO:0000313" key="2">
    <source>
        <dbReference type="EMBL" id="GAA4686758.1"/>
    </source>
</evidence>
<dbReference type="Proteomes" id="UP001500325">
    <property type="component" value="Unassembled WGS sequence"/>
</dbReference>
<accession>A0ABP8WCS0</accession>
<protein>
    <submittedName>
        <fullName evidence="2">Uncharacterized protein</fullName>
    </submittedName>
</protein>
<dbReference type="EMBL" id="BAABIC010000006">
    <property type="protein sequence ID" value="GAA4686758.1"/>
    <property type="molecule type" value="Genomic_DNA"/>
</dbReference>
<name>A0ABP8WCS0_9PSEU</name>
<comment type="caution">
    <text evidence="2">The sequence shown here is derived from an EMBL/GenBank/DDBJ whole genome shotgun (WGS) entry which is preliminary data.</text>
</comment>
<evidence type="ECO:0000256" key="1">
    <source>
        <dbReference type="SAM" id="MobiDB-lite"/>
    </source>
</evidence>
<dbReference type="RefSeq" id="WP_345380356.1">
    <property type="nucleotide sequence ID" value="NZ_BAABIC010000006.1"/>
</dbReference>
<evidence type="ECO:0000313" key="3">
    <source>
        <dbReference type="Proteomes" id="UP001500325"/>
    </source>
</evidence>
<feature type="region of interest" description="Disordered" evidence="1">
    <location>
        <begin position="37"/>
        <end position="61"/>
    </location>
</feature>
<gene>
    <name evidence="2" type="ORF">GCM10023215_22910</name>
</gene>
<organism evidence="2 3">
    <name type="scientific">Pseudonocardia yuanmonensis</name>
    <dbReference type="NCBI Taxonomy" id="1095914"/>
    <lineage>
        <taxon>Bacteria</taxon>
        <taxon>Bacillati</taxon>
        <taxon>Actinomycetota</taxon>
        <taxon>Actinomycetes</taxon>
        <taxon>Pseudonocardiales</taxon>
        <taxon>Pseudonocardiaceae</taxon>
        <taxon>Pseudonocardia</taxon>
    </lineage>
</organism>
<sequence>MKPRIGTTLASTTDATTVVVVRWGDADVEVTCGGVPMVDAKGPEAGSTHPADPDQQAGTQIGKRYADPDLGIELLCTKAGTGTLAAGGVALPLKDAKPLPASD</sequence>
<reference evidence="3" key="1">
    <citation type="journal article" date="2019" name="Int. J. Syst. Evol. Microbiol.">
        <title>The Global Catalogue of Microorganisms (GCM) 10K type strain sequencing project: providing services to taxonomists for standard genome sequencing and annotation.</title>
        <authorList>
            <consortium name="The Broad Institute Genomics Platform"/>
            <consortium name="The Broad Institute Genome Sequencing Center for Infectious Disease"/>
            <person name="Wu L."/>
            <person name="Ma J."/>
        </authorList>
    </citation>
    <scope>NUCLEOTIDE SEQUENCE [LARGE SCALE GENOMIC DNA]</scope>
    <source>
        <strain evidence="3">JCM 18055</strain>
    </source>
</reference>
<proteinExistence type="predicted"/>